<keyword evidence="5" id="KW-0969">Cilium</keyword>
<keyword evidence="6" id="KW-0966">Cell projection</keyword>
<dbReference type="EMBL" id="UZAI01001366">
    <property type="protein sequence ID" value="VDO61156.1"/>
    <property type="molecule type" value="Genomic_DNA"/>
</dbReference>
<dbReference type="GO" id="GO:0008017">
    <property type="term" value="F:microtubule binding"/>
    <property type="evidence" value="ECO:0007669"/>
    <property type="project" value="TreeGrafter"/>
</dbReference>
<name>A0A183LKK7_9TREM</name>
<evidence type="ECO:0000256" key="6">
    <source>
        <dbReference type="ARBA" id="ARBA00023273"/>
    </source>
</evidence>
<comment type="subcellular location">
    <subcellularLocation>
        <location evidence="1">Cell projection</location>
        <location evidence="1">Cilium</location>
    </subcellularLocation>
</comment>
<sequence length="288" mass="33853">MARRRKKSRKSTGSSRKENMTSSVASNVLYDPKIYEAQIGILKKKIKEYFITIFIKLLAISTKVELRESSFEYICFSYIVIDIYVAGKVESLENFSVERAQLQYKTTEIQNLIEETLELNKSIYHEKDLELTVSQDRLFKEMLSRVSHLAGEFRIGTEKRVNKTERRTLEYNYKLNEKLANLSNKISHIMGKHKSYKQATRQLKHDINILQELRDQMHKNWSDHVKSLKGSVSNCLEKEQNLSSIMKSFTSDKTVDSMNNDLFDEQIKYISTKEIRLNDDLQTLRLHY</sequence>
<evidence type="ECO:0000256" key="1">
    <source>
        <dbReference type="ARBA" id="ARBA00004138"/>
    </source>
</evidence>
<evidence type="ECO:0000313" key="8">
    <source>
        <dbReference type="EMBL" id="VDO61156.1"/>
    </source>
</evidence>
<dbReference type="Proteomes" id="UP000277204">
    <property type="component" value="Unassembled WGS sequence"/>
</dbReference>
<proteinExistence type="inferred from homology"/>
<evidence type="ECO:0000256" key="4">
    <source>
        <dbReference type="ARBA" id="ARBA00023054"/>
    </source>
</evidence>
<evidence type="ECO:0000256" key="5">
    <source>
        <dbReference type="ARBA" id="ARBA00023069"/>
    </source>
</evidence>
<comment type="similarity">
    <text evidence="2">Belongs to the CFAP157 family.</text>
</comment>
<evidence type="ECO:0000256" key="2">
    <source>
        <dbReference type="ARBA" id="ARBA00010841"/>
    </source>
</evidence>
<keyword evidence="9" id="KW-1185">Reference proteome</keyword>
<protein>
    <recommendedName>
        <fullName evidence="3">Cilia- and flagella-associated protein 157</fullName>
    </recommendedName>
</protein>
<organism evidence="8 9">
    <name type="scientific">Schistosoma margrebowiei</name>
    <dbReference type="NCBI Taxonomy" id="48269"/>
    <lineage>
        <taxon>Eukaryota</taxon>
        <taxon>Metazoa</taxon>
        <taxon>Spiralia</taxon>
        <taxon>Lophotrochozoa</taxon>
        <taxon>Platyhelminthes</taxon>
        <taxon>Trematoda</taxon>
        <taxon>Digenea</taxon>
        <taxon>Strigeidida</taxon>
        <taxon>Schistosomatoidea</taxon>
        <taxon>Schistosomatidae</taxon>
        <taxon>Schistosoma</taxon>
    </lineage>
</organism>
<evidence type="ECO:0000256" key="7">
    <source>
        <dbReference type="SAM" id="MobiDB-lite"/>
    </source>
</evidence>
<evidence type="ECO:0000313" key="9">
    <source>
        <dbReference type="Proteomes" id="UP000277204"/>
    </source>
</evidence>
<gene>
    <name evidence="8" type="ORF">SMRZ_LOCUS4332</name>
</gene>
<feature type="region of interest" description="Disordered" evidence="7">
    <location>
        <begin position="1"/>
        <end position="20"/>
    </location>
</feature>
<dbReference type="GO" id="GO:0036064">
    <property type="term" value="C:ciliary basal body"/>
    <property type="evidence" value="ECO:0007669"/>
    <property type="project" value="TreeGrafter"/>
</dbReference>
<feature type="compositionally biased region" description="Basic residues" evidence="7">
    <location>
        <begin position="1"/>
        <end position="10"/>
    </location>
</feature>
<accession>A0A183LKK7</accession>
<reference evidence="8 9" key="1">
    <citation type="submission" date="2018-11" db="EMBL/GenBank/DDBJ databases">
        <authorList>
            <consortium name="Pathogen Informatics"/>
        </authorList>
    </citation>
    <scope>NUCLEOTIDE SEQUENCE [LARGE SCALE GENOMIC DNA]</scope>
    <source>
        <strain evidence="8 9">Zambia</strain>
    </source>
</reference>
<dbReference type="PANTHER" id="PTHR31954:SF1">
    <property type="entry name" value="CILIA- AND FLAGELLA-ASSOCIATED PROTEIN 157"/>
    <property type="match status" value="1"/>
</dbReference>
<dbReference type="InterPro" id="IPR038844">
    <property type="entry name" value="CFAP157"/>
</dbReference>
<dbReference type="AlphaFoldDB" id="A0A183LKK7"/>
<evidence type="ECO:0000256" key="3">
    <source>
        <dbReference type="ARBA" id="ARBA00014087"/>
    </source>
</evidence>
<keyword evidence="4" id="KW-0175">Coiled coil</keyword>
<dbReference type="PANTHER" id="PTHR31954">
    <property type="entry name" value="CILIA- AND FLAGELLA-ASSOCIATED PROTEIN 157"/>
    <property type="match status" value="1"/>
</dbReference>